<dbReference type="AlphaFoldDB" id="A0A5M6BXM3"/>
<accession>A0A5M6BXM3</accession>
<feature type="compositionally biased region" description="Polar residues" evidence="1">
    <location>
        <begin position="238"/>
        <end position="254"/>
    </location>
</feature>
<reference evidence="2" key="1">
    <citation type="submission" date="2017-08" db="EMBL/GenBank/DDBJ databases">
        <authorList>
            <person name="Cuomo C."/>
            <person name="Billmyre B."/>
            <person name="Heitman J."/>
        </authorList>
    </citation>
    <scope>NUCLEOTIDE SEQUENCE</scope>
    <source>
        <strain evidence="2">CBS 12478</strain>
    </source>
</reference>
<gene>
    <name evidence="2" type="ORF">CI109_103992</name>
</gene>
<name>A0A5M6BXM3_9TREE</name>
<dbReference type="EMBL" id="CP144057">
    <property type="protein sequence ID" value="WWD19531.1"/>
    <property type="molecule type" value="Genomic_DNA"/>
</dbReference>
<sequence length="375" mass="40838">MSAFFEMNDNRFKNLEEKNRTLHNENCALRNELTDVRDEIGILRRGIENVRTNDRIPSSTEREGDGLTNARENIFTESPPIRPPLRPLYNFNTRNFDSRTAISDPPSPRTSRNALPDISTASAATDNFGGVTPRAAADLARHAQAGSVLTPSFGSHQSYADWAFGRLSGLSSASLDEVIDRLRSAIVGLAAGMDTMERRNEVRTMTESLRVLEEVGSLRAIVTTMRMQVMMERPSRRPSLQFSHSASSVRSNNQDPHHFTGHQDADSTGDNDSLEDENRAPSVRESIVFTPLGRTDSSARSSTSSLVTSQAVAGRSVGRSGAGLTGRSVGIPLEEEVGGANTGHNGRRGSRLSRANPVNLIRKQPSRLGSGAARL</sequence>
<feature type="compositionally biased region" description="Low complexity" evidence="1">
    <location>
        <begin position="295"/>
        <end position="309"/>
    </location>
</feature>
<feature type="compositionally biased region" description="Basic and acidic residues" evidence="1">
    <location>
        <begin position="255"/>
        <end position="265"/>
    </location>
</feature>
<evidence type="ECO:0000313" key="3">
    <source>
        <dbReference type="Proteomes" id="UP000322225"/>
    </source>
</evidence>
<dbReference type="GeneID" id="43589421"/>
<feature type="region of interest" description="Disordered" evidence="1">
    <location>
        <begin position="232"/>
        <end position="375"/>
    </location>
</feature>
<dbReference type="Proteomes" id="UP000322225">
    <property type="component" value="Chromosome 7"/>
</dbReference>
<dbReference type="KEGG" id="ksn:43589421"/>
<organism evidence="2 3">
    <name type="scientific">Kwoniella shandongensis</name>
    <dbReference type="NCBI Taxonomy" id="1734106"/>
    <lineage>
        <taxon>Eukaryota</taxon>
        <taxon>Fungi</taxon>
        <taxon>Dikarya</taxon>
        <taxon>Basidiomycota</taxon>
        <taxon>Agaricomycotina</taxon>
        <taxon>Tremellomycetes</taxon>
        <taxon>Tremellales</taxon>
        <taxon>Cryptococcaceae</taxon>
        <taxon>Kwoniella</taxon>
    </lineage>
</organism>
<proteinExistence type="predicted"/>
<reference evidence="2" key="2">
    <citation type="submission" date="2024-01" db="EMBL/GenBank/DDBJ databases">
        <title>Comparative genomics of Cryptococcus and Kwoniella reveals pathogenesis evolution and contrasting modes of karyotype evolution via chromosome fusion or intercentromeric recombination.</title>
        <authorList>
            <person name="Coelho M.A."/>
            <person name="David-Palma M."/>
            <person name="Shea T."/>
            <person name="Bowers K."/>
            <person name="McGinley-Smith S."/>
            <person name="Mohammad A.W."/>
            <person name="Gnirke A."/>
            <person name="Yurkov A.M."/>
            <person name="Nowrousian M."/>
            <person name="Sun S."/>
            <person name="Cuomo C.A."/>
            <person name="Heitman J."/>
        </authorList>
    </citation>
    <scope>NUCLEOTIDE SEQUENCE</scope>
    <source>
        <strain evidence="2">CBS 12478</strain>
    </source>
</reference>
<dbReference type="OrthoDB" id="1630758at2759"/>
<dbReference type="RefSeq" id="XP_031860512.1">
    <property type="nucleotide sequence ID" value="XM_032005278.1"/>
</dbReference>
<keyword evidence="3" id="KW-1185">Reference proteome</keyword>
<evidence type="ECO:0000256" key="1">
    <source>
        <dbReference type="SAM" id="MobiDB-lite"/>
    </source>
</evidence>
<protein>
    <submittedName>
        <fullName evidence="2">Uncharacterized protein</fullName>
    </submittedName>
</protein>
<evidence type="ECO:0000313" key="2">
    <source>
        <dbReference type="EMBL" id="WWD19531.1"/>
    </source>
</evidence>